<sequence length="290" mass="33189">MKYLNLKEIIQKEYNQLSKGQQKVAKYLLENPRDFAVKLASEIGEQVGVSETTVIRFCYSMKLSGFSELQKMVREQLLFMKSSLGQYFSSKLELAEQPHFYAKVMEQDCQHIQETITNIDENDLERVIEQLVSTDRIYVLGLRSSFSAANWLTFTLGLVRGNVQLLRPETNDLLSTLSEMNHQSTLIAISFHRYLKETIKVAQIAKEQGAFVIGITDSPLAPIREYADSIFQIYSSEKSTIDAAPALFSFLNTIVAGVSIKDKEQFEKRKEQYEKLNGDYLFVQDGGRKY</sequence>
<evidence type="ECO:0000313" key="7">
    <source>
        <dbReference type="Proteomes" id="UP000016511"/>
    </source>
</evidence>
<keyword evidence="1" id="KW-0805">Transcription regulation</keyword>
<dbReference type="InterPro" id="IPR035472">
    <property type="entry name" value="RpiR-like_SIS"/>
</dbReference>
<evidence type="ECO:0000259" key="4">
    <source>
        <dbReference type="PROSITE" id="PS51071"/>
    </source>
</evidence>
<gene>
    <name evidence="6" type="ORF">HMPREF0083_01568</name>
</gene>
<dbReference type="GO" id="GO:0003677">
    <property type="term" value="F:DNA binding"/>
    <property type="evidence" value="ECO:0007669"/>
    <property type="project" value="UniProtKB-KW"/>
</dbReference>
<evidence type="ECO:0000256" key="3">
    <source>
        <dbReference type="ARBA" id="ARBA00023163"/>
    </source>
</evidence>
<dbReference type="Gene3D" id="1.10.10.10">
    <property type="entry name" value="Winged helix-like DNA-binding domain superfamily/Winged helix DNA-binding domain"/>
    <property type="match status" value="1"/>
</dbReference>
<keyword evidence="7" id="KW-1185">Reference proteome</keyword>
<dbReference type="Proteomes" id="UP000016511">
    <property type="component" value="Unassembled WGS sequence"/>
</dbReference>
<dbReference type="PANTHER" id="PTHR30514:SF18">
    <property type="entry name" value="RPIR-FAMILY TRANSCRIPTIONAL REGULATOR"/>
    <property type="match status" value="1"/>
</dbReference>
<evidence type="ECO:0000256" key="1">
    <source>
        <dbReference type="ARBA" id="ARBA00023015"/>
    </source>
</evidence>
<proteinExistence type="predicted"/>
<dbReference type="EMBL" id="AWSJ01000104">
    <property type="protein sequence ID" value="ERI10347.1"/>
    <property type="molecule type" value="Genomic_DNA"/>
</dbReference>
<comment type="caution">
    <text evidence="6">The sequence shown here is derived from an EMBL/GenBank/DDBJ whole genome shotgun (WGS) entry which is preliminary data.</text>
</comment>
<reference evidence="6 7" key="1">
    <citation type="submission" date="2013-08" db="EMBL/GenBank/DDBJ databases">
        <authorList>
            <person name="Weinstock G."/>
            <person name="Sodergren E."/>
            <person name="Wylie T."/>
            <person name="Fulton L."/>
            <person name="Fulton R."/>
            <person name="Fronick C."/>
            <person name="O'Laughlin M."/>
            <person name="Godfrey J."/>
            <person name="Miner T."/>
            <person name="Herter B."/>
            <person name="Appelbaum E."/>
            <person name="Cordes M."/>
            <person name="Lek S."/>
            <person name="Wollam A."/>
            <person name="Pepin K.H."/>
            <person name="Palsikar V.B."/>
            <person name="Mitreva M."/>
            <person name="Wilson R.K."/>
        </authorList>
    </citation>
    <scope>NUCLEOTIDE SEQUENCE [LARGE SCALE GENOMIC DNA]</scope>
    <source>
        <strain evidence="6 7">ATCC 12856</strain>
    </source>
</reference>
<dbReference type="CDD" id="cd05013">
    <property type="entry name" value="SIS_RpiR"/>
    <property type="match status" value="1"/>
</dbReference>
<name>U1YE38_ANEAE</name>
<dbReference type="HOGENOM" id="CLU_055769_1_1_9"/>
<dbReference type="PROSITE" id="PS51464">
    <property type="entry name" value="SIS"/>
    <property type="match status" value="1"/>
</dbReference>
<dbReference type="InterPro" id="IPR036388">
    <property type="entry name" value="WH-like_DNA-bd_sf"/>
</dbReference>
<keyword evidence="3" id="KW-0804">Transcription</keyword>
<feature type="domain" description="SIS" evidence="5">
    <location>
        <begin position="127"/>
        <end position="264"/>
    </location>
</feature>
<evidence type="ECO:0000313" key="6">
    <source>
        <dbReference type="EMBL" id="ERI10347.1"/>
    </source>
</evidence>
<dbReference type="SUPFAM" id="SSF53697">
    <property type="entry name" value="SIS domain"/>
    <property type="match status" value="1"/>
</dbReference>
<dbReference type="Pfam" id="PF01418">
    <property type="entry name" value="HTH_6"/>
    <property type="match status" value="1"/>
</dbReference>
<dbReference type="eggNOG" id="COG1737">
    <property type="taxonomic scope" value="Bacteria"/>
</dbReference>
<dbReference type="SUPFAM" id="SSF46689">
    <property type="entry name" value="Homeodomain-like"/>
    <property type="match status" value="1"/>
</dbReference>
<dbReference type="Pfam" id="PF01380">
    <property type="entry name" value="SIS"/>
    <property type="match status" value="1"/>
</dbReference>
<dbReference type="InterPro" id="IPR000281">
    <property type="entry name" value="HTH_RpiR"/>
</dbReference>
<dbReference type="GO" id="GO:0003700">
    <property type="term" value="F:DNA-binding transcription factor activity"/>
    <property type="evidence" value="ECO:0007669"/>
    <property type="project" value="InterPro"/>
</dbReference>
<dbReference type="STRING" id="649747.HMPREF0083_01568"/>
<accession>U1YE38</accession>
<dbReference type="InterPro" id="IPR046348">
    <property type="entry name" value="SIS_dom_sf"/>
</dbReference>
<keyword evidence="2" id="KW-0238">DNA-binding</keyword>
<organism evidence="6 7">
    <name type="scientific">Aneurinibacillus aneurinilyticus ATCC 12856</name>
    <dbReference type="NCBI Taxonomy" id="649747"/>
    <lineage>
        <taxon>Bacteria</taxon>
        <taxon>Bacillati</taxon>
        <taxon>Bacillota</taxon>
        <taxon>Bacilli</taxon>
        <taxon>Bacillales</taxon>
        <taxon>Paenibacillaceae</taxon>
        <taxon>Aneurinibacillus group</taxon>
        <taxon>Aneurinibacillus</taxon>
    </lineage>
</organism>
<dbReference type="GO" id="GO:0097367">
    <property type="term" value="F:carbohydrate derivative binding"/>
    <property type="evidence" value="ECO:0007669"/>
    <property type="project" value="InterPro"/>
</dbReference>
<dbReference type="PATRIC" id="fig|649747.3.peg.1421"/>
<dbReference type="InterPro" id="IPR047640">
    <property type="entry name" value="RpiR-like"/>
</dbReference>
<dbReference type="AlphaFoldDB" id="U1YE38"/>
<dbReference type="PANTHER" id="PTHR30514">
    <property type="entry name" value="GLUCOKINASE"/>
    <property type="match status" value="1"/>
</dbReference>
<evidence type="ECO:0000259" key="5">
    <source>
        <dbReference type="PROSITE" id="PS51464"/>
    </source>
</evidence>
<dbReference type="InterPro" id="IPR001347">
    <property type="entry name" value="SIS_dom"/>
</dbReference>
<evidence type="ECO:0000256" key="2">
    <source>
        <dbReference type="ARBA" id="ARBA00023125"/>
    </source>
</evidence>
<protein>
    <submittedName>
        <fullName evidence="6">SIS domain protein</fullName>
    </submittedName>
</protein>
<dbReference type="Gene3D" id="3.40.50.10490">
    <property type="entry name" value="Glucose-6-phosphate isomerase like protein, domain 1"/>
    <property type="match status" value="1"/>
</dbReference>
<feature type="domain" description="HTH rpiR-type" evidence="4">
    <location>
        <begin position="4"/>
        <end position="80"/>
    </location>
</feature>
<dbReference type="GO" id="GO:1901135">
    <property type="term" value="P:carbohydrate derivative metabolic process"/>
    <property type="evidence" value="ECO:0007669"/>
    <property type="project" value="InterPro"/>
</dbReference>
<dbReference type="InterPro" id="IPR009057">
    <property type="entry name" value="Homeodomain-like_sf"/>
</dbReference>
<dbReference type="PROSITE" id="PS51071">
    <property type="entry name" value="HTH_RPIR"/>
    <property type="match status" value="1"/>
</dbReference>